<dbReference type="GO" id="GO:1901135">
    <property type="term" value="P:carbohydrate derivative metabolic process"/>
    <property type="evidence" value="ECO:0007669"/>
    <property type="project" value="UniProtKB-ARBA"/>
</dbReference>
<dbReference type="InterPro" id="IPR001296">
    <property type="entry name" value="Glyco_trans_1"/>
</dbReference>
<evidence type="ECO:0000313" key="4">
    <source>
        <dbReference type="Proteomes" id="UP000077752"/>
    </source>
</evidence>
<dbReference type="RefSeq" id="WP_064301474.1">
    <property type="nucleotide sequence ID" value="NZ_LUCV01000005.1"/>
</dbReference>
<dbReference type="PANTHER" id="PTHR12526">
    <property type="entry name" value="GLYCOSYLTRANSFERASE"/>
    <property type="match status" value="1"/>
</dbReference>
<evidence type="ECO:0000259" key="2">
    <source>
        <dbReference type="Pfam" id="PF13439"/>
    </source>
</evidence>
<comment type="caution">
    <text evidence="3">The sequence shown here is derived from an EMBL/GenBank/DDBJ whole genome shotgun (WGS) entry which is preliminary data.</text>
</comment>
<dbReference type="Gene3D" id="3.40.50.2000">
    <property type="entry name" value="Glycogen Phosphorylase B"/>
    <property type="match status" value="2"/>
</dbReference>
<accession>A0A177SUK2</accession>
<gene>
    <name evidence="3" type="ORF">AYO28_07650</name>
</gene>
<dbReference type="InterPro" id="IPR028098">
    <property type="entry name" value="Glyco_trans_4-like_N"/>
</dbReference>
<dbReference type="PANTHER" id="PTHR12526:SF637">
    <property type="entry name" value="GLYCOSYLTRANSFERASE EPSF-RELATED"/>
    <property type="match status" value="1"/>
</dbReference>
<organism evidence="3 4">
    <name type="scientific">Pseudomonas putida</name>
    <name type="common">Arthrobacter siderocapsulatus</name>
    <dbReference type="NCBI Taxonomy" id="303"/>
    <lineage>
        <taxon>Bacteria</taxon>
        <taxon>Pseudomonadati</taxon>
        <taxon>Pseudomonadota</taxon>
        <taxon>Gammaproteobacteria</taxon>
        <taxon>Pseudomonadales</taxon>
        <taxon>Pseudomonadaceae</taxon>
        <taxon>Pseudomonas</taxon>
    </lineage>
</organism>
<name>A0A177SUK2_PSEPU</name>
<evidence type="ECO:0000259" key="1">
    <source>
        <dbReference type="Pfam" id="PF00534"/>
    </source>
</evidence>
<sequence length="376" mass="40864">MTRSTDKRVLQFCHGYDGPFLDCARQYASLFVGSGYKVTTVFLTGKADPRVAEGCASDEVLFLEFSSSAIRGLKLGAIRALRKIAAARDFSFCIAHRFKPIYITLLATRLPVIGVHHAFGDYKRGSRQFFANFFSKRLSLLGVSDAVRDDMRRSLKRWPAERIQTLYNRVDIEALQARLVPAGEARAALKLDAGAWIVGNVGRLHPDKDQATLLRGFAQALPTLPAGARLAILGKGRLEASLKALAAELGITAQVDFVGQVADARRYFTAFDAFALSSDHEPFGMVLLEAMVAGVPVAASACGGATEVVEGVGVLFPLGDAAALARSLQVLAGMDEAQLEECRQRMLDRLRARFSDEAVRQVFWQLPTVVALTAEA</sequence>
<dbReference type="Proteomes" id="UP000077752">
    <property type="component" value="Unassembled WGS sequence"/>
</dbReference>
<dbReference type="EMBL" id="LUCV01000005">
    <property type="protein sequence ID" value="OAI94479.1"/>
    <property type="molecule type" value="Genomic_DNA"/>
</dbReference>
<evidence type="ECO:0000313" key="3">
    <source>
        <dbReference type="EMBL" id="OAI94479.1"/>
    </source>
</evidence>
<keyword evidence="3" id="KW-0808">Transferase</keyword>
<proteinExistence type="predicted"/>
<dbReference type="Pfam" id="PF00534">
    <property type="entry name" value="Glycos_transf_1"/>
    <property type="match status" value="1"/>
</dbReference>
<protein>
    <submittedName>
        <fullName evidence="3">Glycosyl transferase</fullName>
    </submittedName>
</protein>
<feature type="domain" description="Glycosyl transferase family 1" evidence="1">
    <location>
        <begin position="185"/>
        <end position="330"/>
    </location>
</feature>
<feature type="domain" description="Glycosyltransferase subfamily 4-like N-terminal" evidence="2">
    <location>
        <begin position="31"/>
        <end position="173"/>
    </location>
</feature>
<dbReference type="CDD" id="cd03811">
    <property type="entry name" value="GT4_GT28_WabH-like"/>
    <property type="match status" value="1"/>
</dbReference>
<reference evidence="3 4" key="1">
    <citation type="submission" date="2016-03" db="EMBL/GenBank/DDBJ databases">
        <title>Draft Genome Assembly of Pseudomonas putida strain CBF10-2.</title>
        <authorList>
            <person name="Iyer R.S."/>
            <person name="Damania A."/>
        </authorList>
    </citation>
    <scope>NUCLEOTIDE SEQUENCE [LARGE SCALE GENOMIC DNA]</scope>
    <source>
        <strain evidence="3 4">CBF10-2</strain>
    </source>
</reference>
<dbReference type="GO" id="GO:0016757">
    <property type="term" value="F:glycosyltransferase activity"/>
    <property type="evidence" value="ECO:0007669"/>
    <property type="project" value="InterPro"/>
</dbReference>
<dbReference type="SUPFAM" id="SSF53756">
    <property type="entry name" value="UDP-Glycosyltransferase/glycogen phosphorylase"/>
    <property type="match status" value="1"/>
</dbReference>
<dbReference type="Pfam" id="PF13439">
    <property type="entry name" value="Glyco_transf_4"/>
    <property type="match status" value="1"/>
</dbReference>
<dbReference type="AlphaFoldDB" id="A0A177SUK2"/>